<dbReference type="InterPro" id="IPR036188">
    <property type="entry name" value="FAD/NAD-bd_sf"/>
</dbReference>
<dbReference type="Gene3D" id="2.102.10.10">
    <property type="entry name" value="Rieske [2Fe-2S] iron-sulphur domain"/>
    <property type="match status" value="1"/>
</dbReference>
<reference evidence="8 9" key="1">
    <citation type="submission" date="2016-08" db="EMBL/GenBank/DDBJ databases">
        <title>The complete genome of Streptomyces subrutilus 10-1-1.</title>
        <authorList>
            <person name="Chen X."/>
        </authorList>
    </citation>
    <scope>NUCLEOTIDE SEQUENCE [LARGE SCALE GENOMIC DNA]</scope>
    <source>
        <strain evidence="8 9">10-1-1</strain>
    </source>
</reference>
<evidence type="ECO:0000313" key="9">
    <source>
        <dbReference type="Proteomes" id="UP000095705"/>
    </source>
</evidence>
<dbReference type="Proteomes" id="UP000095705">
    <property type="component" value="Unassembled WGS sequence"/>
</dbReference>
<dbReference type="SUPFAM" id="SSF50022">
    <property type="entry name" value="ISP domain"/>
    <property type="match status" value="1"/>
</dbReference>
<evidence type="ECO:0000256" key="6">
    <source>
        <dbReference type="SAM" id="MobiDB-lite"/>
    </source>
</evidence>
<dbReference type="InterPro" id="IPR036922">
    <property type="entry name" value="Rieske_2Fe-2S_sf"/>
</dbReference>
<dbReference type="Pfam" id="PF00355">
    <property type="entry name" value="Rieske"/>
    <property type="match status" value="1"/>
</dbReference>
<keyword evidence="2" id="KW-0479">Metal-binding</keyword>
<dbReference type="InterPro" id="IPR005805">
    <property type="entry name" value="Rieske_Fe-S_prot_C"/>
</dbReference>
<dbReference type="Gene3D" id="3.30.9.10">
    <property type="entry name" value="D-Amino Acid Oxidase, subunit A, domain 2"/>
    <property type="match status" value="1"/>
</dbReference>
<feature type="region of interest" description="Disordered" evidence="6">
    <location>
        <begin position="420"/>
        <end position="439"/>
    </location>
</feature>
<dbReference type="FunFam" id="2.102.10.10:FF:000014">
    <property type="entry name" value="Oxidoreductase, FAD dependent"/>
    <property type="match status" value="1"/>
</dbReference>
<dbReference type="STRING" id="36818.BGK67_02265"/>
<gene>
    <name evidence="8" type="ORF">BGK67_02265</name>
</gene>
<dbReference type="GO" id="GO:0005737">
    <property type="term" value="C:cytoplasm"/>
    <property type="evidence" value="ECO:0007669"/>
    <property type="project" value="TreeGrafter"/>
</dbReference>
<evidence type="ECO:0000256" key="1">
    <source>
        <dbReference type="ARBA" id="ARBA00022714"/>
    </source>
</evidence>
<dbReference type="RefSeq" id="WP_069918478.1">
    <property type="nucleotide sequence ID" value="NZ_MEHK01000001.1"/>
</dbReference>
<dbReference type="InterPro" id="IPR038010">
    <property type="entry name" value="YhfW_C"/>
</dbReference>
<evidence type="ECO:0000256" key="4">
    <source>
        <dbReference type="ARBA" id="ARBA00023014"/>
    </source>
</evidence>
<dbReference type="Pfam" id="PF01266">
    <property type="entry name" value="DAO"/>
    <property type="match status" value="1"/>
</dbReference>
<dbReference type="EMBL" id="MEHK01000001">
    <property type="protein sequence ID" value="OEJ30334.1"/>
    <property type="molecule type" value="Genomic_DNA"/>
</dbReference>
<dbReference type="GO" id="GO:0046872">
    <property type="term" value="F:metal ion binding"/>
    <property type="evidence" value="ECO:0007669"/>
    <property type="project" value="UniProtKB-KW"/>
</dbReference>
<keyword evidence="4" id="KW-0411">Iron-sulfur</keyword>
<dbReference type="PROSITE" id="PS51296">
    <property type="entry name" value="RIESKE"/>
    <property type="match status" value="1"/>
</dbReference>
<evidence type="ECO:0000256" key="3">
    <source>
        <dbReference type="ARBA" id="ARBA00023004"/>
    </source>
</evidence>
<dbReference type="GO" id="GO:0016020">
    <property type="term" value="C:membrane"/>
    <property type="evidence" value="ECO:0007669"/>
    <property type="project" value="InterPro"/>
</dbReference>
<keyword evidence="5" id="KW-1015">Disulfide bond</keyword>
<dbReference type="GO" id="GO:0051537">
    <property type="term" value="F:2 iron, 2 sulfur cluster binding"/>
    <property type="evidence" value="ECO:0007669"/>
    <property type="project" value="UniProtKB-KW"/>
</dbReference>
<keyword evidence="9" id="KW-1185">Reference proteome</keyword>
<evidence type="ECO:0000313" key="8">
    <source>
        <dbReference type="EMBL" id="OEJ30334.1"/>
    </source>
</evidence>
<evidence type="ECO:0000256" key="2">
    <source>
        <dbReference type="ARBA" id="ARBA00022723"/>
    </source>
</evidence>
<dbReference type="SUPFAM" id="SSF51971">
    <property type="entry name" value="Nucleotide-binding domain"/>
    <property type="match status" value="1"/>
</dbReference>
<organism evidence="8 9">
    <name type="scientific">Streptomyces subrutilus</name>
    <dbReference type="NCBI Taxonomy" id="36818"/>
    <lineage>
        <taxon>Bacteria</taxon>
        <taxon>Bacillati</taxon>
        <taxon>Actinomycetota</taxon>
        <taxon>Actinomycetes</taxon>
        <taxon>Kitasatosporales</taxon>
        <taxon>Streptomycetaceae</taxon>
        <taxon>Streptomyces</taxon>
    </lineage>
</organism>
<dbReference type="GO" id="GO:0004497">
    <property type="term" value="F:monooxygenase activity"/>
    <property type="evidence" value="ECO:0007669"/>
    <property type="project" value="UniProtKB-ARBA"/>
</dbReference>
<keyword evidence="3" id="KW-0408">Iron</keyword>
<dbReference type="InterPro" id="IPR006076">
    <property type="entry name" value="FAD-dep_OxRdtase"/>
</dbReference>
<name>A0A1E5PLC8_9ACTN</name>
<dbReference type="InterPro" id="IPR017941">
    <property type="entry name" value="Rieske_2Fe-2S"/>
</dbReference>
<dbReference type="GO" id="GO:0016705">
    <property type="term" value="F:oxidoreductase activity, acting on paired donors, with incorporation or reduction of molecular oxygen"/>
    <property type="evidence" value="ECO:0007669"/>
    <property type="project" value="UniProtKB-ARBA"/>
</dbReference>
<dbReference type="Gene3D" id="3.50.50.60">
    <property type="entry name" value="FAD/NAD(P)-binding domain"/>
    <property type="match status" value="1"/>
</dbReference>
<accession>A0A1E5PLC8</accession>
<dbReference type="OrthoDB" id="9767869at2"/>
<proteinExistence type="predicted"/>
<feature type="domain" description="Rieske" evidence="7">
    <location>
        <begin position="426"/>
        <end position="514"/>
    </location>
</feature>
<comment type="caution">
    <text evidence="8">The sequence shown here is derived from an EMBL/GenBank/DDBJ whole genome shotgun (WGS) entry which is preliminary data.</text>
</comment>
<keyword evidence="1" id="KW-0001">2Fe-2S</keyword>
<evidence type="ECO:0000259" key="7">
    <source>
        <dbReference type="PROSITE" id="PS51296"/>
    </source>
</evidence>
<dbReference type="PANTHER" id="PTHR13847:SF274">
    <property type="entry name" value="RIESKE 2FE-2S IRON-SULFUR PROTEIN YHFW-RELATED"/>
    <property type="match status" value="1"/>
</dbReference>
<dbReference type="CDD" id="cd03477">
    <property type="entry name" value="Rieske_YhfW_C"/>
    <property type="match status" value="1"/>
</dbReference>
<dbReference type="AlphaFoldDB" id="A0A1E5PLC8"/>
<dbReference type="PANTHER" id="PTHR13847">
    <property type="entry name" value="SARCOSINE DEHYDROGENASE-RELATED"/>
    <property type="match status" value="1"/>
</dbReference>
<evidence type="ECO:0000256" key="5">
    <source>
        <dbReference type="ARBA" id="ARBA00023157"/>
    </source>
</evidence>
<dbReference type="PRINTS" id="PR00162">
    <property type="entry name" value="RIESKE"/>
</dbReference>
<sequence length="514" mass="54053">MNRLPDTGPSHWMQTATMPSFAPLSGAAEADVAVIGGGIAGLSTAWELARAGLRVIVLEADRLAGGVTGHTTGKLTALHTAVYDTLRSEHGDDAARRYAASQSTALRHVIEVAGKLGIDCEVERRPALTYCERPEGVEALRAEAEAARAAGLDASFVTRTDLPFPVAGAVRVEDQAQFHPLKYLRGLVDDIVVLGGRIHEGTRVTRLDDGDPCSLTTDSGATVLARHAVVATHHPVFDHALLAGRLTQHRDLVIAGPLAAGQDPQGMYITEEGGKRSVRTAPLADGGRLLIVTGEAFTPGEGGDTEAGYARLQAWAEQHFPGVTITHRWAAQDNSATDTLPLIGGLPGGGENVYVATGFAGWGMTGGVLAGTIIASLVARGQEPWDGLYDPGRFGSALRSAPTLLKAQWDAGKHFVKDRLDARGDGTNGPVQSLRPGEGTVVRAGGSPCAVHRDDQGELHAVSAVCTHLGCLVAFNNAERTWECPCHGSRFGVDGEILQGPALRPLERRDPGEL</sequence>
<protein>
    <submittedName>
        <fullName evidence="8">[Fe-S]-binding protein</fullName>
    </submittedName>
</protein>